<sequence length="199" mass="22401">MNARLDLVVGCNGAGKTTLVEHHLLPLLHTPFVNADEIARRRWPSTAEAHSYDAAQIAARTRATLIGLQRSFIAETVFSHPSKLDLVDDAHEHGFRVVLHVVMVPEEYAVHRVRLRVDSGGHSVPENKIRARYARVWPLAVAAIGRCEQATVYDNHARRTRIVARFADGTPTFTPDWPSWTPEPLRTAWPTDRVHDPDM</sequence>
<accession>A0A7K3LJQ9</accession>
<dbReference type="PANTHER" id="PTHR39206">
    <property type="entry name" value="SLL8004 PROTEIN"/>
    <property type="match status" value="1"/>
</dbReference>
<keyword evidence="2" id="KW-1185">Reference proteome</keyword>
<dbReference type="Gene3D" id="3.40.50.300">
    <property type="entry name" value="P-loop containing nucleotide triphosphate hydrolases"/>
    <property type="match status" value="1"/>
</dbReference>
<evidence type="ECO:0000313" key="2">
    <source>
        <dbReference type="Proteomes" id="UP000466307"/>
    </source>
</evidence>
<organism evidence="1 2">
    <name type="scientific">Gordonia desulfuricans</name>
    <dbReference type="NCBI Taxonomy" id="89051"/>
    <lineage>
        <taxon>Bacteria</taxon>
        <taxon>Bacillati</taxon>
        <taxon>Actinomycetota</taxon>
        <taxon>Actinomycetes</taxon>
        <taxon>Mycobacteriales</taxon>
        <taxon>Gordoniaceae</taxon>
        <taxon>Gordonia</taxon>
    </lineage>
</organism>
<dbReference type="AlphaFoldDB" id="A0A7K3LJQ9"/>
<dbReference type="EMBL" id="JAADZU010000004">
    <property type="protein sequence ID" value="NDK88403.1"/>
    <property type="molecule type" value="Genomic_DNA"/>
</dbReference>
<dbReference type="Pfam" id="PF13671">
    <property type="entry name" value="AAA_33"/>
    <property type="match status" value="1"/>
</dbReference>
<comment type="caution">
    <text evidence="1">The sequence shown here is derived from an EMBL/GenBank/DDBJ whole genome shotgun (WGS) entry which is preliminary data.</text>
</comment>
<gene>
    <name evidence="1" type="ORF">GYA93_02225</name>
</gene>
<evidence type="ECO:0000313" key="1">
    <source>
        <dbReference type="EMBL" id="NDK88403.1"/>
    </source>
</evidence>
<reference evidence="1 2" key="1">
    <citation type="submission" date="2020-01" db="EMBL/GenBank/DDBJ databases">
        <title>Investigation of new actinobacteria for the biodesulphurisation of diesel fuel.</title>
        <authorList>
            <person name="Athi Narayanan S.M."/>
        </authorList>
    </citation>
    <scope>NUCLEOTIDE SEQUENCE [LARGE SCALE GENOMIC DNA]</scope>
    <source>
        <strain evidence="1 2">213E</strain>
    </source>
</reference>
<dbReference type="SUPFAM" id="SSF52540">
    <property type="entry name" value="P-loop containing nucleoside triphosphate hydrolases"/>
    <property type="match status" value="1"/>
</dbReference>
<dbReference type="InterPro" id="IPR027417">
    <property type="entry name" value="P-loop_NTPase"/>
</dbReference>
<proteinExistence type="predicted"/>
<dbReference type="PANTHER" id="PTHR39206:SF1">
    <property type="entry name" value="SLL8004 PROTEIN"/>
    <property type="match status" value="1"/>
</dbReference>
<protein>
    <submittedName>
        <fullName evidence="1">AAA family ATPase</fullName>
    </submittedName>
</protein>
<dbReference type="Proteomes" id="UP000466307">
    <property type="component" value="Unassembled WGS sequence"/>
</dbReference>
<name>A0A7K3LJQ9_9ACTN</name>
<dbReference type="RefSeq" id="WP_059034919.1">
    <property type="nucleotide sequence ID" value="NZ_JAADZU010000004.1"/>
</dbReference>